<feature type="region of interest" description="Disordered" evidence="1">
    <location>
        <begin position="133"/>
        <end position="175"/>
    </location>
</feature>
<dbReference type="Proteomes" id="UP000198341">
    <property type="component" value="Chromosome 4"/>
</dbReference>
<feature type="region of interest" description="Disordered" evidence="1">
    <location>
        <begin position="743"/>
        <end position="811"/>
    </location>
</feature>
<reference evidence="2 3" key="1">
    <citation type="submission" date="2011-10" db="EMBL/GenBank/DDBJ databases">
        <authorList>
            <person name="Genoscope - CEA"/>
        </authorList>
    </citation>
    <scope>NUCLEOTIDE SEQUENCE [LARGE SCALE GENOMIC DNA]</scope>
    <source>
        <strain evidence="2 3">RCC 1105</strain>
    </source>
</reference>
<dbReference type="AlphaFoldDB" id="K8EV17"/>
<feature type="compositionally biased region" description="Polar residues" evidence="1">
    <location>
        <begin position="769"/>
        <end position="778"/>
    </location>
</feature>
<name>K8EV17_9CHLO</name>
<feature type="compositionally biased region" description="Low complexity" evidence="1">
    <location>
        <begin position="780"/>
        <end position="790"/>
    </location>
</feature>
<dbReference type="KEGG" id="bpg:Bathy04g01310"/>
<sequence length="811" mass="91465">MPRQKSAPKRSGIDLEKLLLNKDDETTNFTPLPRRVGEGGEVKKINHEAVAKLFLRAVKNKEEEEEEEKNATKLSPTVMTNFNDDVLDDDDDDEKVEDRNTNNVLRLVKTLENSHEATRRALAEALGVVAGTQRERLETEEERRVILDENDDDDDDDDDEKEEDKAGEVFGRSTHGEGVEEDIAALPSTTFGSATYAEQLKQQVQRQQEKTEQHLLRVQKQMHEQQIQQQYMQRLRQQQQAYGALSTINDDIPYAAALARQQEIVHQQLQSQQAQFLLLQQQAQQQAMLSNPELMMANSTHPGARIYPFNAAAQKPQKGKRGRKKMPYIDPETGLEPVCAFSQDGTCTFAIGCAKRGKEVKYSKLNLRVPKVAGKYVGKLCCQTCYYRVKAANSMCAFVDEGCRFADNCKRKDVPVKYAKLSYRVPKNHDSHAGEPCCESCHYKIKTSGLKCAFTQDDTCVYYKNCLKRGVENIQFNKLKYLVPSTHPLFAGQRCCEPCHYHLKTKGVRCAFHKDGTCSQLKRKDLYDDETEPLAYKVLSYRVPETVPEFAGERCCDTCYRRCKAMGQMCAFAKEGTCTFAKSCERKNIPLVYKQLKYRVPKKNAKYPGELCCEACHYKCKALNERCVFFDTGECQHLVNAEKKGVEVNYTQLKYHVPKGNPQYAKYAGKTCCDACYVKIRSIGKECVFTKDGLCASIDGKLAFFTTLLTRRVPATHGRLAGALCCKSCFDKCKTGAKPGFRADEYPVPDGAEDETQMGKRTEPEKTGAPSNNGVEENTTTKTPPATTDSPSKKAKKDTKANEDDNNQQPQ</sequence>
<proteinExistence type="predicted"/>
<feature type="compositionally biased region" description="Polar residues" evidence="1">
    <location>
        <begin position="72"/>
        <end position="83"/>
    </location>
</feature>
<dbReference type="SUPFAM" id="SSF48695">
    <property type="entry name" value="Multiheme cytochromes"/>
    <property type="match status" value="1"/>
</dbReference>
<evidence type="ECO:0000313" key="2">
    <source>
        <dbReference type="EMBL" id="CCO16315.1"/>
    </source>
</evidence>
<organism evidence="2 3">
    <name type="scientific">Bathycoccus prasinos</name>
    <dbReference type="NCBI Taxonomy" id="41875"/>
    <lineage>
        <taxon>Eukaryota</taxon>
        <taxon>Viridiplantae</taxon>
        <taxon>Chlorophyta</taxon>
        <taxon>Mamiellophyceae</taxon>
        <taxon>Mamiellales</taxon>
        <taxon>Bathycoccaceae</taxon>
        <taxon>Bathycoccus</taxon>
    </lineage>
</organism>
<dbReference type="EMBL" id="FO082275">
    <property type="protein sequence ID" value="CCO16315.1"/>
    <property type="molecule type" value="Genomic_DNA"/>
</dbReference>
<feature type="compositionally biased region" description="Basic and acidic residues" evidence="1">
    <location>
        <begin position="757"/>
        <end position="766"/>
    </location>
</feature>
<dbReference type="InterPro" id="IPR036280">
    <property type="entry name" value="Multihaem_cyt_sf"/>
</dbReference>
<accession>K8EV17</accession>
<dbReference type="GeneID" id="19016156"/>
<evidence type="ECO:0000313" key="3">
    <source>
        <dbReference type="Proteomes" id="UP000198341"/>
    </source>
</evidence>
<feature type="compositionally biased region" description="Acidic residues" evidence="1">
    <location>
        <begin position="148"/>
        <end position="162"/>
    </location>
</feature>
<gene>
    <name evidence="2" type="ORF">Bathy04g01310</name>
</gene>
<dbReference type="RefSeq" id="XP_007513790.1">
    <property type="nucleotide sequence ID" value="XM_007513728.1"/>
</dbReference>
<keyword evidence="3" id="KW-1185">Reference proteome</keyword>
<feature type="compositionally biased region" description="Basic and acidic residues" evidence="1">
    <location>
        <begin position="133"/>
        <end position="147"/>
    </location>
</feature>
<feature type="compositionally biased region" description="Acidic residues" evidence="1">
    <location>
        <begin position="85"/>
        <end position="95"/>
    </location>
</feature>
<protein>
    <submittedName>
        <fullName evidence="2">Uncharacterized protein</fullName>
    </submittedName>
</protein>
<evidence type="ECO:0000256" key="1">
    <source>
        <dbReference type="SAM" id="MobiDB-lite"/>
    </source>
</evidence>
<feature type="region of interest" description="Disordered" evidence="1">
    <location>
        <begin position="59"/>
        <end position="98"/>
    </location>
</feature>